<accession>A0AAD7BI88</accession>
<dbReference type="Gene3D" id="2.60.120.260">
    <property type="entry name" value="Galactose-binding domain-like"/>
    <property type="match status" value="1"/>
</dbReference>
<name>A0AAD7BI88_9AGAR</name>
<protein>
    <submittedName>
        <fullName evidence="1">Uncharacterized protein</fullName>
    </submittedName>
</protein>
<sequence>MAQDLIWEETHPAIEYSEGWTREWGSIYHGSAVMRTRRVGDSMSVKFRGSSIKLMGAQGWDHGTFSVSLDGVEEIIHDGYCCGPRGGAPQIIQFEKTGLDTSEHVLNVTNLARGMYGSVLEVDAVL</sequence>
<reference evidence="1" key="1">
    <citation type="submission" date="2023-03" db="EMBL/GenBank/DDBJ databases">
        <title>Massive genome expansion in bonnet fungi (Mycena s.s.) driven by repeated elements and novel gene families across ecological guilds.</title>
        <authorList>
            <consortium name="Lawrence Berkeley National Laboratory"/>
            <person name="Harder C.B."/>
            <person name="Miyauchi S."/>
            <person name="Viragh M."/>
            <person name="Kuo A."/>
            <person name="Thoen E."/>
            <person name="Andreopoulos B."/>
            <person name="Lu D."/>
            <person name="Skrede I."/>
            <person name="Drula E."/>
            <person name="Henrissat B."/>
            <person name="Morin E."/>
            <person name="Kohler A."/>
            <person name="Barry K."/>
            <person name="LaButti K."/>
            <person name="Morin E."/>
            <person name="Salamov A."/>
            <person name="Lipzen A."/>
            <person name="Mereny Z."/>
            <person name="Hegedus B."/>
            <person name="Baldrian P."/>
            <person name="Stursova M."/>
            <person name="Weitz H."/>
            <person name="Taylor A."/>
            <person name="Grigoriev I.V."/>
            <person name="Nagy L.G."/>
            <person name="Martin F."/>
            <person name="Kauserud H."/>
        </authorList>
    </citation>
    <scope>NUCLEOTIDE SEQUENCE</scope>
    <source>
        <strain evidence="1">9284</strain>
    </source>
</reference>
<organism evidence="1 2">
    <name type="scientific">Roridomyces roridus</name>
    <dbReference type="NCBI Taxonomy" id="1738132"/>
    <lineage>
        <taxon>Eukaryota</taxon>
        <taxon>Fungi</taxon>
        <taxon>Dikarya</taxon>
        <taxon>Basidiomycota</taxon>
        <taxon>Agaricomycotina</taxon>
        <taxon>Agaricomycetes</taxon>
        <taxon>Agaricomycetidae</taxon>
        <taxon>Agaricales</taxon>
        <taxon>Marasmiineae</taxon>
        <taxon>Mycenaceae</taxon>
        <taxon>Roridomyces</taxon>
    </lineage>
</organism>
<comment type="caution">
    <text evidence="1">The sequence shown here is derived from an EMBL/GenBank/DDBJ whole genome shotgun (WGS) entry which is preliminary data.</text>
</comment>
<evidence type="ECO:0000313" key="1">
    <source>
        <dbReference type="EMBL" id="KAJ7622024.1"/>
    </source>
</evidence>
<keyword evidence="2" id="KW-1185">Reference proteome</keyword>
<evidence type="ECO:0000313" key="2">
    <source>
        <dbReference type="Proteomes" id="UP001221142"/>
    </source>
</evidence>
<proteinExistence type="predicted"/>
<dbReference type="AlphaFoldDB" id="A0AAD7BI88"/>
<gene>
    <name evidence="1" type="ORF">FB45DRAFT_121179</name>
</gene>
<dbReference type="EMBL" id="JARKIF010000015">
    <property type="protein sequence ID" value="KAJ7622024.1"/>
    <property type="molecule type" value="Genomic_DNA"/>
</dbReference>
<dbReference type="Proteomes" id="UP001221142">
    <property type="component" value="Unassembled WGS sequence"/>
</dbReference>